<feature type="transmembrane region" description="Helical" evidence="9">
    <location>
        <begin position="206"/>
        <end position="225"/>
    </location>
</feature>
<feature type="domain" description="Vesicle transport v-SNARE N-terminal" evidence="10">
    <location>
        <begin position="6"/>
        <end position="93"/>
    </location>
</feature>
<dbReference type="FunFam" id="1.20.5.110:FF:000002">
    <property type="entry name" value="Vesicle transport through interaction with t-SNAREsB"/>
    <property type="match status" value="1"/>
</dbReference>
<dbReference type="GO" id="GO:0031902">
    <property type="term" value="C:late endosome membrane"/>
    <property type="evidence" value="ECO:0007669"/>
    <property type="project" value="TreeGrafter"/>
</dbReference>
<evidence type="ECO:0000256" key="4">
    <source>
        <dbReference type="ARBA" id="ARBA00022692"/>
    </source>
</evidence>
<dbReference type="Gene3D" id="1.20.58.400">
    <property type="entry name" value="t-snare proteins"/>
    <property type="match status" value="1"/>
</dbReference>
<proteinExistence type="inferred from homology"/>
<dbReference type="InterPro" id="IPR007705">
    <property type="entry name" value="Vesicle_trsprt_v-SNARE_N"/>
</dbReference>
<gene>
    <name evidence="11" type="ORF">PILCRDRAFT_826125</name>
</gene>
<dbReference type="AlphaFoldDB" id="A0A0C3BHB0"/>
<dbReference type="GO" id="GO:0006891">
    <property type="term" value="P:intra-Golgi vesicle-mediated transport"/>
    <property type="evidence" value="ECO:0007669"/>
    <property type="project" value="TreeGrafter"/>
</dbReference>
<comment type="subcellular location">
    <subcellularLocation>
        <location evidence="1">Membrane</location>
        <topology evidence="1">Single-pass type IV membrane protein</topology>
    </subcellularLocation>
</comment>
<keyword evidence="8 9" id="KW-0472">Membrane</keyword>
<dbReference type="GO" id="GO:0012507">
    <property type="term" value="C:ER to Golgi transport vesicle membrane"/>
    <property type="evidence" value="ECO:0007669"/>
    <property type="project" value="TreeGrafter"/>
</dbReference>
<keyword evidence="3" id="KW-0813">Transport</keyword>
<dbReference type="GO" id="GO:0006886">
    <property type="term" value="P:intracellular protein transport"/>
    <property type="evidence" value="ECO:0007669"/>
    <property type="project" value="InterPro"/>
</dbReference>
<keyword evidence="5" id="KW-0653">Protein transport</keyword>
<dbReference type="GO" id="GO:0031201">
    <property type="term" value="C:SNARE complex"/>
    <property type="evidence" value="ECO:0007669"/>
    <property type="project" value="TreeGrafter"/>
</dbReference>
<dbReference type="PANTHER" id="PTHR21230">
    <property type="entry name" value="VESICLE TRANSPORT V-SNARE PROTEIN VTI1-RELATED"/>
    <property type="match status" value="1"/>
</dbReference>
<evidence type="ECO:0000256" key="6">
    <source>
        <dbReference type="ARBA" id="ARBA00022989"/>
    </source>
</evidence>
<dbReference type="FunCoup" id="A0A0C3BHB0">
    <property type="interactions" value="475"/>
</dbReference>
<evidence type="ECO:0000256" key="5">
    <source>
        <dbReference type="ARBA" id="ARBA00022927"/>
    </source>
</evidence>
<organism evidence="11 12">
    <name type="scientific">Piloderma croceum (strain F 1598)</name>
    <dbReference type="NCBI Taxonomy" id="765440"/>
    <lineage>
        <taxon>Eukaryota</taxon>
        <taxon>Fungi</taxon>
        <taxon>Dikarya</taxon>
        <taxon>Basidiomycota</taxon>
        <taxon>Agaricomycotina</taxon>
        <taxon>Agaricomycetes</taxon>
        <taxon>Agaricomycetidae</taxon>
        <taxon>Atheliales</taxon>
        <taxon>Atheliaceae</taxon>
        <taxon>Piloderma</taxon>
    </lineage>
</organism>
<evidence type="ECO:0000256" key="9">
    <source>
        <dbReference type="SAM" id="Phobius"/>
    </source>
</evidence>
<dbReference type="GO" id="GO:0048280">
    <property type="term" value="P:vesicle fusion with Golgi apparatus"/>
    <property type="evidence" value="ECO:0007669"/>
    <property type="project" value="TreeGrafter"/>
</dbReference>
<comment type="similarity">
    <text evidence="2">Belongs to the VTI1 family.</text>
</comment>
<dbReference type="EMBL" id="KN833032">
    <property type="protein sequence ID" value="KIM76737.1"/>
    <property type="molecule type" value="Genomic_DNA"/>
</dbReference>
<protein>
    <recommendedName>
        <fullName evidence="10">Vesicle transport v-SNARE N-terminal domain-containing protein</fullName>
    </recommendedName>
</protein>
<evidence type="ECO:0000313" key="11">
    <source>
        <dbReference type="EMBL" id="KIM76737.1"/>
    </source>
</evidence>
<evidence type="ECO:0000259" key="10">
    <source>
        <dbReference type="Pfam" id="PF05008"/>
    </source>
</evidence>
<dbReference type="HOGENOM" id="CLU_075474_0_1_1"/>
<dbReference type="OrthoDB" id="430637at2759"/>
<dbReference type="Gene3D" id="1.20.5.110">
    <property type="match status" value="1"/>
</dbReference>
<evidence type="ECO:0000313" key="12">
    <source>
        <dbReference type="Proteomes" id="UP000054166"/>
    </source>
</evidence>
<dbReference type="SUPFAM" id="SSF47661">
    <property type="entry name" value="t-snare proteins"/>
    <property type="match status" value="1"/>
</dbReference>
<dbReference type="InterPro" id="IPR010989">
    <property type="entry name" value="SNARE"/>
</dbReference>
<dbReference type="PANTHER" id="PTHR21230:SF26">
    <property type="entry name" value="VESICLE TRANSPORT THROUGH INTERACTION WITH T-SNARES HOMOLOG 1A"/>
    <property type="match status" value="1"/>
</dbReference>
<keyword evidence="6 9" id="KW-1133">Transmembrane helix</keyword>
<dbReference type="STRING" id="765440.A0A0C3BHB0"/>
<dbReference type="InterPro" id="IPR038407">
    <property type="entry name" value="v-SNARE_N_sf"/>
</dbReference>
<keyword evidence="7" id="KW-0175">Coiled coil</keyword>
<dbReference type="Pfam" id="PF05008">
    <property type="entry name" value="V-SNARE"/>
    <property type="match status" value="1"/>
</dbReference>
<evidence type="ECO:0000256" key="7">
    <source>
        <dbReference type="ARBA" id="ARBA00023054"/>
    </source>
</evidence>
<dbReference type="GO" id="GO:0005829">
    <property type="term" value="C:cytosol"/>
    <property type="evidence" value="ECO:0007669"/>
    <property type="project" value="GOC"/>
</dbReference>
<keyword evidence="4 9" id="KW-0812">Transmembrane</keyword>
<keyword evidence="12" id="KW-1185">Reference proteome</keyword>
<accession>A0A0C3BHB0</accession>
<sequence length="229" mass="26272">MDEPTTLFDSYEHDFNQLINDVKQKLDVDSAVGKDVEARKAALRRVELILDEADEMISQMQLEIQGIPKSLKSKYTPRLKNSQAELLRWKKLSREVHGKLQRGELFARSGSRFGGVTSDEPYGTADDRTRLLVGHEVLEDGTRRLQESERVALETEEQGAGILSSLRRQREQIENSRDVLHTADTSIDRASSTLKRMIRRMYQQRAVIASMIVVLIVVILLILWAKLWR</sequence>
<evidence type="ECO:0000256" key="3">
    <source>
        <dbReference type="ARBA" id="ARBA00022448"/>
    </source>
</evidence>
<dbReference type="CDD" id="cd15862">
    <property type="entry name" value="SNARE_Vti1"/>
    <property type="match status" value="1"/>
</dbReference>
<dbReference type="SUPFAM" id="SSF58038">
    <property type="entry name" value="SNARE fusion complex"/>
    <property type="match status" value="1"/>
</dbReference>
<dbReference type="Proteomes" id="UP000054166">
    <property type="component" value="Unassembled WGS sequence"/>
</dbReference>
<dbReference type="GO" id="GO:0016236">
    <property type="term" value="P:macroautophagy"/>
    <property type="evidence" value="ECO:0007669"/>
    <property type="project" value="TreeGrafter"/>
</dbReference>
<dbReference type="InParanoid" id="A0A0C3BHB0"/>
<name>A0A0C3BHB0_PILCF</name>
<dbReference type="GO" id="GO:0005789">
    <property type="term" value="C:endoplasmic reticulum membrane"/>
    <property type="evidence" value="ECO:0007669"/>
    <property type="project" value="TreeGrafter"/>
</dbReference>
<evidence type="ECO:0000256" key="2">
    <source>
        <dbReference type="ARBA" id="ARBA00006108"/>
    </source>
</evidence>
<evidence type="ECO:0000256" key="1">
    <source>
        <dbReference type="ARBA" id="ARBA00004211"/>
    </source>
</evidence>
<dbReference type="Pfam" id="PF12352">
    <property type="entry name" value="V-SNARE_C"/>
    <property type="match status" value="1"/>
</dbReference>
<reference evidence="12" key="2">
    <citation type="submission" date="2015-01" db="EMBL/GenBank/DDBJ databases">
        <title>Evolutionary Origins and Diversification of the Mycorrhizal Mutualists.</title>
        <authorList>
            <consortium name="DOE Joint Genome Institute"/>
            <consortium name="Mycorrhizal Genomics Consortium"/>
            <person name="Kohler A."/>
            <person name="Kuo A."/>
            <person name="Nagy L.G."/>
            <person name="Floudas D."/>
            <person name="Copeland A."/>
            <person name="Barry K.W."/>
            <person name="Cichocki N."/>
            <person name="Veneault-Fourrey C."/>
            <person name="LaButti K."/>
            <person name="Lindquist E.A."/>
            <person name="Lipzen A."/>
            <person name="Lundell T."/>
            <person name="Morin E."/>
            <person name="Murat C."/>
            <person name="Riley R."/>
            <person name="Ohm R."/>
            <person name="Sun H."/>
            <person name="Tunlid A."/>
            <person name="Henrissat B."/>
            <person name="Grigoriev I.V."/>
            <person name="Hibbett D.S."/>
            <person name="Martin F."/>
        </authorList>
    </citation>
    <scope>NUCLEOTIDE SEQUENCE [LARGE SCALE GENOMIC DNA]</scope>
    <source>
        <strain evidence="12">F 1598</strain>
    </source>
</reference>
<dbReference type="GO" id="GO:0005794">
    <property type="term" value="C:Golgi apparatus"/>
    <property type="evidence" value="ECO:0007669"/>
    <property type="project" value="TreeGrafter"/>
</dbReference>
<dbReference type="GO" id="GO:0006896">
    <property type="term" value="P:Golgi to vacuole transport"/>
    <property type="evidence" value="ECO:0007669"/>
    <property type="project" value="TreeGrafter"/>
</dbReference>
<dbReference type="GO" id="GO:0000149">
    <property type="term" value="F:SNARE binding"/>
    <property type="evidence" value="ECO:0007669"/>
    <property type="project" value="TreeGrafter"/>
</dbReference>
<dbReference type="GO" id="GO:0042147">
    <property type="term" value="P:retrograde transport, endosome to Golgi"/>
    <property type="evidence" value="ECO:0007669"/>
    <property type="project" value="TreeGrafter"/>
</dbReference>
<dbReference type="GO" id="GO:0005484">
    <property type="term" value="F:SNAP receptor activity"/>
    <property type="evidence" value="ECO:0007669"/>
    <property type="project" value="TreeGrafter"/>
</dbReference>
<reference evidence="11 12" key="1">
    <citation type="submission" date="2014-04" db="EMBL/GenBank/DDBJ databases">
        <authorList>
            <consortium name="DOE Joint Genome Institute"/>
            <person name="Kuo A."/>
            <person name="Tarkka M."/>
            <person name="Buscot F."/>
            <person name="Kohler A."/>
            <person name="Nagy L.G."/>
            <person name="Floudas D."/>
            <person name="Copeland A."/>
            <person name="Barry K.W."/>
            <person name="Cichocki N."/>
            <person name="Veneault-Fourrey C."/>
            <person name="LaButti K."/>
            <person name="Lindquist E.A."/>
            <person name="Lipzen A."/>
            <person name="Lundell T."/>
            <person name="Morin E."/>
            <person name="Murat C."/>
            <person name="Sun H."/>
            <person name="Tunlid A."/>
            <person name="Henrissat B."/>
            <person name="Grigoriev I.V."/>
            <person name="Hibbett D.S."/>
            <person name="Martin F."/>
            <person name="Nordberg H.P."/>
            <person name="Cantor M.N."/>
            <person name="Hua S.X."/>
        </authorList>
    </citation>
    <scope>NUCLEOTIDE SEQUENCE [LARGE SCALE GENOMIC DNA]</scope>
    <source>
        <strain evidence="11 12">F 1598</strain>
    </source>
</reference>
<evidence type="ECO:0000256" key="8">
    <source>
        <dbReference type="ARBA" id="ARBA00023136"/>
    </source>
</evidence>